<comment type="caution">
    <text evidence="2">The sequence shown here is derived from an EMBL/GenBank/DDBJ whole genome shotgun (WGS) entry which is preliminary data.</text>
</comment>
<protein>
    <submittedName>
        <fullName evidence="2">Uncharacterized protein</fullName>
    </submittedName>
</protein>
<feature type="region of interest" description="Disordered" evidence="1">
    <location>
        <begin position="80"/>
        <end position="111"/>
    </location>
</feature>
<dbReference type="Proteomes" id="UP000670475">
    <property type="component" value="Unassembled WGS sequence"/>
</dbReference>
<proteinExistence type="predicted"/>
<evidence type="ECO:0000313" key="2">
    <source>
        <dbReference type="EMBL" id="MBP0458624.1"/>
    </source>
</evidence>
<reference evidence="2" key="1">
    <citation type="submission" date="2021-03" db="EMBL/GenBank/DDBJ databases">
        <title>Whole genome sequence of Streptomyces bomunensis MMS17-BM035.</title>
        <authorList>
            <person name="Lee J.H."/>
        </authorList>
    </citation>
    <scope>NUCLEOTIDE SEQUENCE</scope>
    <source>
        <strain evidence="2">MMS17-BM035</strain>
    </source>
</reference>
<evidence type="ECO:0000313" key="3">
    <source>
        <dbReference type="Proteomes" id="UP000670475"/>
    </source>
</evidence>
<evidence type="ECO:0000256" key="1">
    <source>
        <dbReference type="SAM" id="MobiDB-lite"/>
    </source>
</evidence>
<gene>
    <name evidence="2" type="ORF">JFN87_14090</name>
</gene>
<feature type="compositionally biased region" description="Gly residues" evidence="1">
    <location>
        <begin position="101"/>
        <end position="111"/>
    </location>
</feature>
<accession>A0A940M989</accession>
<dbReference type="EMBL" id="JAGIQL010000047">
    <property type="protein sequence ID" value="MBP0458624.1"/>
    <property type="molecule type" value="Genomic_DNA"/>
</dbReference>
<dbReference type="RefSeq" id="WP_209340374.1">
    <property type="nucleotide sequence ID" value="NZ_JAGIQL010000047.1"/>
</dbReference>
<name>A0A940M989_9ACTN</name>
<organism evidence="2 3">
    <name type="scientific">Streptomyces montanisoli</name>
    <dbReference type="NCBI Taxonomy" id="2798581"/>
    <lineage>
        <taxon>Bacteria</taxon>
        <taxon>Bacillati</taxon>
        <taxon>Actinomycetota</taxon>
        <taxon>Actinomycetes</taxon>
        <taxon>Kitasatosporales</taxon>
        <taxon>Streptomycetaceae</taxon>
        <taxon>Streptomyces</taxon>
    </lineage>
</organism>
<dbReference type="AlphaFoldDB" id="A0A940M989"/>
<keyword evidence="3" id="KW-1185">Reference proteome</keyword>
<sequence length="111" mass="11921">MSEGLARQSPIKVSHEGDQLITSGANFLGMTKKDLVEQAVAFYLDARREEMQARMQGLLSRLDGTRAARVSLLTGIDRETLERLGGVPEEEDGRRPSGTSESGGGRDGSAS</sequence>